<dbReference type="EMBL" id="ML976718">
    <property type="protein sequence ID" value="KAF1968636.1"/>
    <property type="molecule type" value="Genomic_DNA"/>
</dbReference>
<dbReference type="PROSITE" id="PS50245">
    <property type="entry name" value="CAP_GLY_2"/>
    <property type="match status" value="1"/>
</dbReference>
<dbReference type="Gene3D" id="2.30.30.190">
    <property type="entry name" value="CAP Gly-rich-like domain"/>
    <property type="match status" value="1"/>
</dbReference>
<accession>A0A6A5V0J9</accession>
<dbReference type="AlphaFoldDB" id="A0A6A5V0J9"/>
<reference evidence="5" key="1">
    <citation type="journal article" date="2020" name="Stud. Mycol.">
        <title>101 Dothideomycetes genomes: a test case for predicting lifestyles and emergence of pathogens.</title>
        <authorList>
            <person name="Haridas S."/>
            <person name="Albert R."/>
            <person name="Binder M."/>
            <person name="Bloem J."/>
            <person name="Labutti K."/>
            <person name="Salamov A."/>
            <person name="Andreopoulos B."/>
            <person name="Baker S."/>
            <person name="Barry K."/>
            <person name="Bills G."/>
            <person name="Bluhm B."/>
            <person name="Cannon C."/>
            <person name="Castanera R."/>
            <person name="Culley D."/>
            <person name="Daum C."/>
            <person name="Ezra D."/>
            <person name="Gonzalez J."/>
            <person name="Henrissat B."/>
            <person name="Kuo A."/>
            <person name="Liang C."/>
            <person name="Lipzen A."/>
            <person name="Lutzoni F."/>
            <person name="Magnuson J."/>
            <person name="Mondo S."/>
            <person name="Nolan M."/>
            <person name="Ohm R."/>
            <person name="Pangilinan J."/>
            <person name="Park H.-J."/>
            <person name="Ramirez L."/>
            <person name="Alfaro M."/>
            <person name="Sun H."/>
            <person name="Tritt A."/>
            <person name="Yoshinaga Y."/>
            <person name="Zwiers L.-H."/>
            <person name="Turgeon B."/>
            <person name="Goodwin S."/>
            <person name="Spatafora J."/>
            <person name="Crous P."/>
            <person name="Grigoriev I."/>
        </authorList>
    </citation>
    <scope>NUCLEOTIDE SEQUENCE</scope>
    <source>
        <strain evidence="5">CBS 107.79</strain>
    </source>
</reference>
<dbReference type="InterPro" id="IPR000938">
    <property type="entry name" value="CAP-Gly_domain"/>
</dbReference>
<dbReference type="Pfam" id="PF01302">
    <property type="entry name" value="CAP_GLY"/>
    <property type="match status" value="1"/>
</dbReference>
<evidence type="ECO:0000313" key="5">
    <source>
        <dbReference type="EMBL" id="KAF1968636.1"/>
    </source>
</evidence>
<evidence type="ECO:0000256" key="3">
    <source>
        <dbReference type="SAM" id="MobiDB-lite"/>
    </source>
</evidence>
<dbReference type="PANTHER" id="PTHR18849">
    <property type="entry name" value="LEUCINE RICH REPEAT PROTEIN"/>
    <property type="match status" value="1"/>
</dbReference>
<dbReference type="SUPFAM" id="SSF52047">
    <property type="entry name" value="RNI-like"/>
    <property type="match status" value="1"/>
</dbReference>
<dbReference type="Gene3D" id="3.80.10.10">
    <property type="entry name" value="Ribonuclease Inhibitor"/>
    <property type="match status" value="3"/>
</dbReference>
<dbReference type="PROSITE" id="PS51450">
    <property type="entry name" value="LRR"/>
    <property type="match status" value="1"/>
</dbReference>
<protein>
    <submittedName>
        <fullName evidence="5">Tubulin-specific chaperone-like protein E</fullName>
    </submittedName>
</protein>
<evidence type="ECO:0000313" key="6">
    <source>
        <dbReference type="Proteomes" id="UP000800036"/>
    </source>
</evidence>
<sequence>MAHPRSAFDMATEFYIGKRLSYDGRLCTVRYLGEVKGTKGEWLGVEWDDPTRGKHSGEHGGVKYFECLNKSLTAGSFIRPARKPDTPHSFAEALKAKYASDPVQDPDVHIVFATKPGDNALKKDPLARINQPIRISGKEVEEVGFDKIRKQLAQLSELKIVILDGMCMERSLARKKEGSDAWPEGLTDVKDACPKAVELDLSRNLFEEWREVASICEQLEKLKSLRVDGSRFRDTSVTDTERTRCLKVFASITDLKLEENLLPWEDLARLTHLFPSLTTFSASSNLYTTLTPHPPNPTLTSLTLEDNALTSLSSLTPLTTLPRLRRLILKQNTISTLTTTPSTNPPIFSPTVEELDLTYNAISTWSFIDALPTSFPGLTSLRVSHNPLYAHLLAPDGRPLTPEDGYMLTIARLGQLKTLNYSPITDKERLNAESYYLGLIAKELAFAEEGAEAEVLGRHPRWGELCEEYGKPLVRRGFGGGNPNSLAARLVRVRAYMGGGKMDEGEAREVEMEVPGRCTAYTLLGMVGRAFGVKPMRCRLVWETGDWVPAPRNMKQDAGSESESDYDSAPDESGDEETHAPNSVMREVEILPGTRSVGTWIEGMEATIRVELR</sequence>
<dbReference type="SUPFAM" id="SSF74924">
    <property type="entry name" value="Cap-Gly domain"/>
    <property type="match status" value="1"/>
</dbReference>
<keyword evidence="1" id="KW-0433">Leucine-rich repeat</keyword>
<evidence type="ECO:0000259" key="4">
    <source>
        <dbReference type="PROSITE" id="PS50245"/>
    </source>
</evidence>
<dbReference type="InterPro" id="IPR032675">
    <property type="entry name" value="LRR_dom_sf"/>
</dbReference>
<feature type="compositionally biased region" description="Acidic residues" evidence="3">
    <location>
        <begin position="560"/>
        <end position="575"/>
    </location>
</feature>
<dbReference type="OrthoDB" id="5273213at2759"/>
<dbReference type="InterPro" id="IPR036859">
    <property type="entry name" value="CAP-Gly_dom_sf"/>
</dbReference>
<proteinExistence type="predicted"/>
<dbReference type="PANTHER" id="PTHR18849:SF0">
    <property type="entry name" value="CILIA- AND FLAGELLA-ASSOCIATED PROTEIN 410-RELATED"/>
    <property type="match status" value="1"/>
</dbReference>
<name>A0A6A5V0J9_9PLEO</name>
<dbReference type="SMART" id="SM01052">
    <property type="entry name" value="CAP_GLY"/>
    <property type="match status" value="1"/>
</dbReference>
<keyword evidence="2" id="KW-0677">Repeat</keyword>
<evidence type="ECO:0000256" key="1">
    <source>
        <dbReference type="ARBA" id="ARBA00022614"/>
    </source>
</evidence>
<evidence type="ECO:0000256" key="2">
    <source>
        <dbReference type="ARBA" id="ARBA00022737"/>
    </source>
</evidence>
<organism evidence="5 6">
    <name type="scientific">Bimuria novae-zelandiae CBS 107.79</name>
    <dbReference type="NCBI Taxonomy" id="1447943"/>
    <lineage>
        <taxon>Eukaryota</taxon>
        <taxon>Fungi</taxon>
        <taxon>Dikarya</taxon>
        <taxon>Ascomycota</taxon>
        <taxon>Pezizomycotina</taxon>
        <taxon>Dothideomycetes</taxon>
        <taxon>Pleosporomycetidae</taxon>
        <taxon>Pleosporales</taxon>
        <taxon>Massarineae</taxon>
        <taxon>Didymosphaeriaceae</taxon>
        <taxon>Bimuria</taxon>
    </lineage>
</organism>
<dbReference type="Proteomes" id="UP000800036">
    <property type="component" value="Unassembled WGS sequence"/>
</dbReference>
<keyword evidence="6" id="KW-1185">Reference proteome</keyword>
<gene>
    <name evidence="5" type="ORF">BU23DRAFT_558368</name>
</gene>
<dbReference type="InterPro" id="IPR001611">
    <property type="entry name" value="Leu-rich_rpt"/>
</dbReference>
<feature type="region of interest" description="Disordered" evidence="3">
    <location>
        <begin position="549"/>
        <end position="587"/>
    </location>
</feature>
<feature type="domain" description="CAP-Gly" evidence="4">
    <location>
        <begin position="33"/>
        <end position="79"/>
    </location>
</feature>